<dbReference type="GO" id="GO:0008270">
    <property type="term" value="F:zinc ion binding"/>
    <property type="evidence" value="ECO:0007669"/>
    <property type="project" value="UniProtKB-KW"/>
</dbReference>
<dbReference type="InterPro" id="IPR027417">
    <property type="entry name" value="P-loop_NTPase"/>
</dbReference>
<dbReference type="SUPFAM" id="SSF46774">
    <property type="entry name" value="ARID-like"/>
    <property type="match status" value="1"/>
</dbReference>
<dbReference type="Pfam" id="PF00931">
    <property type="entry name" value="NB-ARC"/>
    <property type="match status" value="1"/>
</dbReference>
<dbReference type="InterPro" id="IPR002182">
    <property type="entry name" value="NB-ARC"/>
</dbReference>
<evidence type="ECO:0008006" key="11">
    <source>
        <dbReference type="Google" id="ProtNLM"/>
    </source>
</evidence>
<sequence>MALSDHNRRMKEDDCRNADRVFTVDKQQWYQSPRADRWEANTTARRGGKPWTDRKRKNTRAVRNLHQIRYMQTFKRSLELANLLRNWDLGGEIGDKRNRRATCYRCKEKGHFGWNCSKKAVHLPTRRNMQEKVVQGITPLQPFQQTHVDRIIINGDYLVEGTDKGTWDTIWYVNTRITRHMTPNHDLFTNLRSGYAVNQEDHRDEIAIHGVGEVEVKTDERVFSIPYVSYAPGININVLSLKQLILQGFECEIKDKDLGCVITHMRANRRNQEDDRNESTSRINTEINQDSNEVEEAIEIEGKMISVNIKSFDDFISFMVLVNCDKICYQNKDYFGRKFDEAIGWFHKMKSENNITLPPKIEGLDVHLFDFYKLVINSGGREAITRRNEWGEMAMSFGYVECYGQAFKELFDEYLLIPQEHYEFGSRGFGRIPSINEQDVGSDTNRLFSGNADLEGGVTVSHDRDDQNVADTRRPDQVQTQASDEEDPSIKAYYSNKDVGGSDEDSDDFVVIMTAETQIVFLRWINNRGFFDGAVDISPKLLSMKVRFDLLKPGDYTMIEKLKKVVAERKLFNFIVQATVGEKTNTIAIQQAVAGFFGLHLPEGDKAARAIKLRRCFEARSNEGKKFLMVLDDVWEFVDLTEIGLSLLPNQGVDCKILLTSRNRQVCIEMGVELNSILDVKLLTIQEAKSFFFQFARISEDVDLDLNLRNLGDHIASKCQGLPIAIKTIGYTLKGKPKEVWEDALSSLNHLQLDERLHQIFEMSYNNLQEEETRSTLLLCGLFHKEFDTLKEDLVKYGWGLNLFSNVDTIQEARNRLSKHIERLIDANLLTKSLDGGGVKMHDLVRAFIFRMSSKGEHESIVGNMSKWPAQHTSESCKRISLTCTGMSEFPTDCKYRNLLLLRLVDGGKLLQFHDDFYQEMGKLEVLAYEKMSCQLTSTSLRCSINLRMLSFNYCYKEIDLSPIGDLLNLEVLSFAYCFNQKELPSTIGKLKNLRLLDLTRCYSLTINDDTFKDLAKLEELYVRRTNLTSILSEQPEVMLELPSGKEKVIDFINVKSDGLVTCLEKLVTLEIEFFDITALPKGLSFKKLTRFKISLDCSFEEIEDGKSEHSYKNSLMLATNKDRLFYSGLNELFEKTEALYLQVIDIRDGLVECCYPHPPSFYNLRVLEIIGCTTLRYLFTVPMANGLMKLERLAISVCLALETLFDSEHSGVEAIKFQALKFLSLGQLPKLTSFCNNANAIELPQLEELIIACLPKFTSVYPNNDPSCSMSNDTSAMQPFLNKEIDIPRLKKMKIYDMENLKEIWPSNGAEVRFSLLKEIEVLRCQSLVNLFPSNPMSSLLHHLEELRIRYCGSIDVLFNIDLGRVGEMEEVNNKLKSIKLRELGNLREIWRVKGENASNRCIMRFEALENIEIFGCESLNRAFPSTTINFDMKGSGKADVAADVATGMTGTAELWLVDIPARIDLSSGQR</sequence>
<evidence type="ECO:0000313" key="9">
    <source>
        <dbReference type="EMBL" id="KAJ9568089.1"/>
    </source>
</evidence>
<proteinExistence type="inferred from homology"/>
<keyword evidence="4" id="KW-0067">ATP-binding</keyword>
<dbReference type="GO" id="GO:0043531">
    <property type="term" value="F:ADP binding"/>
    <property type="evidence" value="ECO:0007669"/>
    <property type="project" value="InterPro"/>
</dbReference>
<feature type="domain" description="ARID" evidence="8">
    <location>
        <begin position="333"/>
        <end position="423"/>
    </location>
</feature>
<feature type="domain" description="CCHC-type" evidence="7">
    <location>
        <begin position="103"/>
        <end position="118"/>
    </location>
</feature>
<keyword evidence="5" id="KW-0479">Metal-binding</keyword>
<dbReference type="Gene3D" id="3.40.50.300">
    <property type="entry name" value="P-loop containing nucleotide triphosphate hydrolases"/>
    <property type="match status" value="1"/>
</dbReference>
<dbReference type="EMBL" id="JARYMX010000001">
    <property type="protein sequence ID" value="KAJ9568089.1"/>
    <property type="molecule type" value="Genomic_DNA"/>
</dbReference>
<reference evidence="9" key="1">
    <citation type="submission" date="2023-03" db="EMBL/GenBank/DDBJ databases">
        <title>Chromosome-scale reference genome and RAD-based genetic map of yellow starthistle (Centaurea solstitialis) reveal putative structural variation and QTLs associated with invader traits.</title>
        <authorList>
            <person name="Reatini B."/>
            <person name="Cang F.A."/>
            <person name="Jiang Q."/>
            <person name="Mckibben M.T.W."/>
            <person name="Barker M.S."/>
            <person name="Rieseberg L.H."/>
            <person name="Dlugosch K.M."/>
        </authorList>
    </citation>
    <scope>NUCLEOTIDE SEQUENCE</scope>
    <source>
        <strain evidence="9">CAN-66</strain>
        <tissue evidence="9">Leaf</tissue>
    </source>
</reference>
<dbReference type="InterPro" id="IPR042197">
    <property type="entry name" value="Apaf_helical"/>
</dbReference>
<comment type="similarity">
    <text evidence="1">Belongs to the disease resistance NB-LRR family.</text>
</comment>
<comment type="caution">
    <text evidence="9">The sequence shown here is derived from an EMBL/GenBank/DDBJ whole genome shotgun (WGS) entry which is preliminary data.</text>
</comment>
<dbReference type="InterPro" id="IPR057135">
    <property type="entry name" value="At4g27190-like_LRR"/>
</dbReference>
<protein>
    <recommendedName>
        <fullName evidence="11">Resistance protein</fullName>
    </recommendedName>
</protein>
<dbReference type="SUPFAM" id="SSF52058">
    <property type="entry name" value="L domain-like"/>
    <property type="match status" value="1"/>
</dbReference>
<keyword evidence="10" id="KW-1185">Reference proteome</keyword>
<gene>
    <name evidence="9" type="ORF">OSB04_004055</name>
</gene>
<dbReference type="PROSITE" id="PS50158">
    <property type="entry name" value="ZF_CCHC"/>
    <property type="match status" value="1"/>
</dbReference>
<accession>A0AA38TXU1</accession>
<name>A0AA38TXU1_9ASTR</name>
<dbReference type="PRINTS" id="PR00364">
    <property type="entry name" value="DISEASERSIST"/>
</dbReference>
<dbReference type="GO" id="GO:0006952">
    <property type="term" value="P:defense response"/>
    <property type="evidence" value="ECO:0007669"/>
    <property type="project" value="UniProtKB-KW"/>
</dbReference>
<dbReference type="InterPro" id="IPR050905">
    <property type="entry name" value="Plant_NBS-LRR"/>
</dbReference>
<dbReference type="Pfam" id="PF22936">
    <property type="entry name" value="Pol_BBD"/>
    <property type="match status" value="1"/>
</dbReference>
<dbReference type="InterPro" id="IPR001878">
    <property type="entry name" value="Znf_CCHC"/>
</dbReference>
<dbReference type="Pfam" id="PF23247">
    <property type="entry name" value="LRR_RPS2"/>
    <property type="match status" value="2"/>
</dbReference>
<evidence type="ECO:0000256" key="5">
    <source>
        <dbReference type="PROSITE-ProRule" id="PRU00047"/>
    </source>
</evidence>
<dbReference type="InterPro" id="IPR032675">
    <property type="entry name" value="LRR_dom_sf"/>
</dbReference>
<dbReference type="SMART" id="SM00501">
    <property type="entry name" value="BRIGHT"/>
    <property type="match status" value="1"/>
</dbReference>
<dbReference type="SUPFAM" id="SSF52540">
    <property type="entry name" value="P-loop containing nucleoside triphosphate hydrolases"/>
    <property type="match status" value="1"/>
</dbReference>
<dbReference type="Gene3D" id="1.10.150.60">
    <property type="entry name" value="ARID DNA-binding domain"/>
    <property type="match status" value="1"/>
</dbReference>
<evidence type="ECO:0000259" key="8">
    <source>
        <dbReference type="PROSITE" id="PS51011"/>
    </source>
</evidence>
<dbReference type="PROSITE" id="PS51011">
    <property type="entry name" value="ARID"/>
    <property type="match status" value="1"/>
</dbReference>
<dbReference type="Gene3D" id="3.80.10.10">
    <property type="entry name" value="Ribonuclease Inhibitor"/>
    <property type="match status" value="2"/>
</dbReference>
<evidence type="ECO:0000256" key="6">
    <source>
        <dbReference type="SAM" id="MobiDB-lite"/>
    </source>
</evidence>
<dbReference type="GO" id="GO:0005524">
    <property type="term" value="F:ATP binding"/>
    <property type="evidence" value="ECO:0007669"/>
    <property type="project" value="UniProtKB-KW"/>
</dbReference>
<organism evidence="9 10">
    <name type="scientific">Centaurea solstitialis</name>
    <name type="common">yellow star-thistle</name>
    <dbReference type="NCBI Taxonomy" id="347529"/>
    <lineage>
        <taxon>Eukaryota</taxon>
        <taxon>Viridiplantae</taxon>
        <taxon>Streptophyta</taxon>
        <taxon>Embryophyta</taxon>
        <taxon>Tracheophyta</taxon>
        <taxon>Spermatophyta</taxon>
        <taxon>Magnoliopsida</taxon>
        <taxon>eudicotyledons</taxon>
        <taxon>Gunneridae</taxon>
        <taxon>Pentapetalae</taxon>
        <taxon>asterids</taxon>
        <taxon>campanulids</taxon>
        <taxon>Asterales</taxon>
        <taxon>Asteraceae</taxon>
        <taxon>Carduoideae</taxon>
        <taxon>Cardueae</taxon>
        <taxon>Centaureinae</taxon>
        <taxon>Centaurea</taxon>
    </lineage>
</organism>
<dbReference type="Gene3D" id="1.10.8.430">
    <property type="entry name" value="Helical domain of apoptotic protease-activating factors"/>
    <property type="match status" value="1"/>
</dbReference>
<feature type="compositionally biased region" description="Basic and acidic residues" evidence="6">
    <location>
        <begin position="461"/>
        <end position="476"/>
    </location>
</feature>
<dbReference type="GO" id="GO:0003677">
    <property type="term" value="F:DNA binding"/>
    <property type="evidence" value="ECO:0007669"/>
    <property type="project" value="InterPro"/>
</dbReference>
<feature type="region of interest" description="Disordered" evidence="6">
    <location>
        <begin position="454"/>
        <end position="487"/>
    </location>
</feature>
<dbReference type="Proteomes" id="UP001172457">
    <property type="component" value="Chromosome 1"/>
</dbReference>
<evidence type="ECO:0000259" key="7">
    <source>
        <dbReference type="PROSITE" id="PS50158"/>
    </source>
</evidence>
<keyword evidence="5" id="KW-0863">Zinc-finger</keyword>
<evidence type="ECO:0000313" key="10">
    <source>
        <dbReference type="Proteomes" id="UP001172457"/>
    </source>
</evidence>
<dbReference type="InterPro" id="IPR001606">
    <property type="entry name" value="ARID_dom"/>
</dbReference>
<keyword evidence="4" id="KW-0547">Nucleotide-binding</keyword>
<dbReference type="Pfam" id="PF01388">
    <property type="entry name" value="ARID"/>
    <property type="match status" value="1"/>
</dbReference>
<keyword evidence="5" id="KW-0862">Zinc</keyword>
<evidence type="ECO:0000256" key="4">
    <source>
        <dbReference type="ARBA" id="ARBA00022840"/>
    </source>
</evidence>
<evidence type="ECO:0000256" key="1">
    <source>
        <dbReference type="ARBA" id="ARBA00008894"/>
    </source>
</evidence>
<dbReference type="PANTHER" id="PTHR33463:SF96">
    <property type="entry name" value="LEUCINE-RICH REPEAT DOMAIN, L DOMAIN-LIKE PROTEIN-RELATED"/>
    <property type="match status" value="1"/>
</dbReference>
<dbReference type="PANTHER" id="PTHR33463">
    <property type="entry name" value="NB-ARC DOMAIN-CONTAINING PROTEIN-RELATED"/>
    <property type="match status" value="1"/>
</dbReference>
<keyword evidence="2" id="KW-0433">Leucine-rich repeat</keyword>
<evidence type="ECO:0000256" key="3">
    <source>
        <dbReference type="ARBA" id="ARBA00022821"/>
    </source>
</evidence>
<keyword evidence="3" id="KW-0611">Plant defense</keyword>
<dbReference type="InterPro" id="IPR054722">
    <property type="entry name" value="PolX-like_BBD"/>
</dbReference>
<dbReference type="InterPro" id="IPR036431">
    <property type="entry name" value="ARID_dom_sf"/>
</dbReference>
<evidence type="ECO:0000256" key="2">
    <source>
        <dbReference type="ARBA" id="ARBA00022614"/>
    </source>
</evidence>